<evidence type="ECO:0000256" key="1">
    <source>
        <dbReference type="ARBA" id="ARBA00023125"/>
    </source>
</evidence>
<reference evidence="2" key="1">
    <citation type="journal article" date="2022" name="Front. Microbiol.">
        <title>New perspectives on an old grouping: The genomic and phenotypic variability of Oxalobacter formigenes and the implications for calcium oxalate stone prevention.</title>
        <authorList>
            <person name="Chmiel J.A."/>
            <person name="Carr C."/>
            <person name="Stuivenberg G.A."/>
            <person name="Venema R."/>
            <person name="Chanyi R.M."/>
            <person name="Al K.F."/>
            <person name="Giguere D."/>
            <person name="Say H."/>
            <person name="Akouris P.P."/>
            <person name="Dominguez Romero S.A."/>
            <person name="Kwong A."/>
            <person name="Tai V."/>
            <person name="Koval S.F."/>
            <person name="Razvi H."/>
            <person name="Bjazevic J."/>
            <person name="Burton J.P."/>
        </authorList>
    </citation>
    <scope>NUCLEOTIDE SEQUENCE</scope>
    <source>
        <strain evidence="2">OxK</strain>
    </source>
</reference>
<dbReference type="AlphaFoldDB" id="A0A9E9LC84"/>
<accession>A0A9E9LC84</accession>
<dbReference type="SUPFAM" id="SSF47413">
    <property type="entry name" value="lambda repressor-like DNA-binding domains"/>
    <property type="match status" value="1"/>
</dbReference>
<name>A0A9E9LC84_9BURK</name>
<dbReference type="RefSeq" id="WP_269281762.1">
    <property type="nucleotide sequence ID" value="NZ_CP098251.1"/>
</dbReference>
<dbReference type="InterPro" id="IPR001387">
    <property type="entry name" value="Cro/C1-type_HTH"/>
</dbReference>
<organism evidence="2">
    <name type="scientific">Oxalobacter aliiformigenes</name>
    <dbReference type="NCBI Taxonomy" id="2946593"/>
    <lineage>
        <taxon>Bacteria</taxon>
        <taxon>Pseudomonadati</taxon>
        <taxon>Pseudomonadota</taxon>
        <taxon>Betaproteobacteria</taxon>
        <taxon>Burkholderiales</taxon>
        <taxon>Oxalobacteraceae</taxon>
        <taxon>Oxalobacter</taxon>
    </lineage>
</organism>
<dbReference type="GO" id="GO:0003677">
    <property type="term" value="F:DNA binding"/>
    <property type="evidence" value="ECO:0007669"/>
    <property type="project" value="UniProtKB-KW"/>
</dbReference>
<sequence>MDKIAKRIEDCRHGKNISQSELARKVGVTPQAVQKWEKAKTVPRGATLRRLADVLGVSPAYIQFGITTSVSDTFSVEQETPDYVVVQREKQDDWPFSVTREQFSRFSEEQRSLINRYIEILWQSIEKKES</sequence>
<dbReference type="Pfam" id="PF01381">
    <property type="entry name" value="HTH_3"/>
    <property type="match status" value="1"/>
</dbReference>
<dbReference type="PANTHER" id="PTHR46558">
    <property type="entry name" value="TRACRIPTIONAL REGULATORY PROTEIN-RELATED-RELATED"/>
    <property type="match status" value="1"/>
</dbReference>
<dbReference type="SMART" id="SM00530">
    <property type="entry name" value="HTH_XRE"/>
    <property type="match status" value="1"/>
</dbReference>
<keyword evidence="1" id="KW-0238">DNA-binding</keyword>
<evidence type="ECO:0000313" key="2">
    <source>
        <dbReference type="EMBL" id="WAV90536.1"/>
    </source>
</evidence>
<proteinExistence type="predicted"/>
<dbReference type="PANTHER" id="PTHR46558:SF11">
    <property type="entry name" value="HTH-TYPE TRANSCRIPTIONAL REGULATOR XRE"/>
    <property type="match status" value="1"/>
</dbReference>
<protein>
    <submittedName>
        <fullName evidence="2">Helix-turn-helix transcriptional regulator</fullName>
    </submittedName>
</protein>
<dbReference type="PROSITE" id="PS50943">
    <property type="entry name" value="HTH_CROC1"/>
    <property type="match status" value="1"/>
</dbReference>
<dbReference type="EMBL" id="CP098251">
    <property type="protein sequence ID" value="WAV90536.1"/>
    <property type="molecule type" value="Genomic_DNA"/>
</dbReference>
<dbReference type="Gene3D" id="1.10.260.40">
    <property type="entry name" value="lambda repressor-like DNA-binding domains"/>
    <property type="match status" value="1"/>
</dbReference>
<dbReference type="InterPro" id="IPR010982">
    <property type="entry name" value="Lambda_DNA-bd_dom_sf"/>
</dbReference>
<gene>
    <name evidence="2" type="ORF">NB646_06595</name>
</gene>
<dbReference type="Proteomes" id="UP001164819">
    <property type="component" value="Chromosome"/>
</dbReference>
<dbReference type="CDD" id="cd00093">
    <property type="entry name" value="HTH_XRE"/>
    <property type="match status" value="1"/>
</dbReference>